<dbReference type="STRING" id="52770.BSZ40_09385"/>
<reference evidence="2" key="1">
    <citation type="submission" date="2016-12" db="EMBL/GenBank/DDBJ databases">
        <authorList>
            <person name="Meng X."/>
        </authorList>
    </citation>
    <scope>NUCLEOTIDE SEQUENCE [LARGE SCALE GENOMIC DNA]</scope>
    <source>
        <strain evidence="2">DSM 20732</strain>
    </source>
</reference>
<evidence type="ECO:0000313" key="1">
    <source>
        <dbReference type="EMBL" id="OKL51108.1"/>
    </source>
</evidence>
<dbReference type="InParanoid" id="A0A1Q5PU47"/>
<dbReference type="Proteomes" id="UP000185612">
    <property type="component" value="Unassembled WGS sequence"/>
</dbReference>
<dbReference type="EMBL" id="MQVS01000010">
    <property type="protein sequence ID" value="OKL51108.1"/>
    <property type="molecule type" value="Genomic_DNA"/>
</dbReference>
<accession>A0A1Q5PU47</accession>
<organism evidence="1 2">
    <name type="scientific">Buchananella hordeovulneris</name>
    <dbReference type="NCBI Taxonomy" id="52770"/>
    <lineage>
        <taxon>Bacteria</taxon>
        <taxon>Bacillati</taxon>
        <taxon>Actinomycetota</taxon>
        <taxon>Actinomycetes</taxon>
        <taxon>Actinomycetales</taxon>
        <taxon>Actinomycetaceae</taxon>
        <taxon>Buchananella</taxon>
    </lineage>
</organism>
<protein>
    <submittedName>
        <fullName evidence="1">Uncharacterized protein</fullName>
    </submittedName>
</protein>
<proteinExistence type="predicted"/>
<name>A0A1Q5PU47_9ACTO</name>
<comment type="caution">
    <text evidence="1">The sequence shown here is derived from an EMBL/GenBank/DDBJ whole genome shotgun (WGS) entry which is preliminary data.</text>
</comment>
<evidence type="ECO:0000313" key="2">
    <source>
        <dbReference type="Proteomes" id="UP000185612"/>
    </source>
</evidence>
<dbReference type="RefSeq" id="WP_073825662.1">
    <property type="nucleotide sequence ID" value="NZ_MQVS01000010.1"/>
</dbReference>
<dbReference type="OrthoDB" id="3261191at2"/>
<sequence>MQCADGIIISQAHATILRPDREGKVSLIASGPRFEDGVAAAGLGVGFDVPGKPGAYGSLRAGESVSHPEVGTLTLLDVKVVETPPGQVGGGNLAVYCFRPTPTFDLDTDRLTWTKDQ</sequence>
<gene>
    <name evidence="1" type="ORF">BSZ40_09385</name>
</gene>
<dbReference type="AlphaFoldDB" id="A0A1Q5PU47"/>
<keyword evidence="2" id="KW-1185">Reference proteome</keyword>